<accession>A0A0D9VWY6</accession>
<evidence type="ECO:0000313" key="1">
    <source>
        <dbReference type="EnsemblPlants" id="LPERR03G22980.1"/>
    </source>
</evidence>
<protein>
    <submittedName>
        <fullName evidence="1">Uncharacterized protein</fullName>
    </submittedName>
</protein>
<dbReference type="EnsemblPlants" id="LPERR03G22980.1">
    <property type="protein sequence ID" value="LPERR03G22980.1"/>
    <property type="gene ID" value="LPERR03G22980"/>
</dbReference>
<dbReference type="Proteomes" id="UP000032180">
    <property type="component" value="Chromosome 3"/>
</dbReference>
<reference evidence="1" key="3">
    <citation type="submission" date="2015-04" db="UniProtKB">
        <authorList>
            <consortium name="EnsemblPlants"/>
        </authorList>
    </citation>
    <scope>IDENTIFICATION</scope>
</reference>
<reference evidence="2" key="2">
    <citation type="submission" date="2013-12" db="EMBL/GenBank/DDBJ databases">
        <authorList>
            <person name="Yu Y."/>
            <person name="Lee S."/>
            <person name="de Baynast K."/>
            <person name="Wissotski M."/>
            <person name="Liu L."/>
            <person name="Talag J."/>
            <person name="Goicoechea J."/>
            <person name="Angelova A."/>
            <person name="Jetty R."/>
            <person name="Kudrna D."/>
            <person name="Golser W."/>
            <person name="Rivera L."/>
            <person name="Zhang J."/>
            <person name="Wing R."/>
        </authorList>
    </citation>
    <scope>NUCLEOTIDE SEQUENCE</scope>
</reference>
<reference evidence="1 2" key="1">
    <citation type="submission" date="2012-08" db="EMBL/GenBank/DDBJ databases">
        <title>Oryza genome evolution.</title>
        <authorList>
            <person name="Wing R.A."/>
        </authorList>
    </citation>
    <scope>NUCLEOTIDE SEQUENCE</scope>
</reference>
<evidence type="ECO:0000313" key="2">
    <source>
        <dbReference type="Proteomes" id="UP000032180"/>
    </source>
</evidence>
<keyword evidence="2" id="KW-1185">Reference proteome</keyword>
<proteinExistence type="predicted"/>
<dbReference type="Gramene" id="LPERR03G22980.1">
    <property type="protein sequence ID" value="LPERR03G22980.1"/>
    <property type="gene ID" value="LPERR03G22980"/>
</dbReference>
<name>A0A0D9VWY6_9ORYZ</name>
<organism evidence="1 2">
    <name type="scientific">Leersia perrieri</name>
    <dbReference type="NCBI Taxonomy" id="77586"/>
    <lineage>
        <taxon>Eukaryota</taxon>
        <taxon>Viridiplantae</taxon>
        <taxon>Streptophyta</taxon>
        <taxon>Embryophyta</taxon>
        <taxon>Tracheophyta</taxon>
        <taxon>Spermatophyta</taxon>
        <taxon>Magnoliopsida</taxon>
        <taxon>Liliopsida</taxon>
        <taxon>Poales</taxon>
        <taxon>Poaceae</taxon>
        <taxon>BOP clade</taxon>
        <taxon>Oryzoideae</taxon>
        <taxon>Oryzeae</taxon>
        <taxon>Oryzinae</taxon>
        <taxon>Leersia</taxon>
    </lineage>
</organism>
<sequence length="15" mass="1814">MEPDMPLPLRRESGW</sequence>
<dbReference type="HOGENOM" id="CLU_3434242_0_0_1"/>